<comment type="caution">
    <text evidence="1">The sequence shown here is derived from an EMBL/GenBank/DDBJ whole genome shotgun (WGS) entry which is preliminary data.</text>
</comment>
<accession>X0XCJ7</accession>
<evidence type="ECO:0008006" key="2">
    <source>
        <dbReference type="Google" id="ProtNLM"/>
    </source>
</evidence>
<proteinExistence type="predicted"/>
<organism evidence="1">
    <name type="scientific">marine sediment metagenome</name>
    <dbReference type="NCBI Taxonomy" id="412755"/>
    <lineage>
        <taxon>unclassified sequences</taxon>
        <taxon>metagenomes</taxon>
        <taxon>ecological metagenomes</taxon>
    </lineage>
</organism>
<name>X0XCJ7_9ZZZZ</name>
<feature type="non-terminal residue" evidence="1">
    <location>
        <position position="1"/>
    </location>
</feature>
<reference evidence="1" key="1">
    <citation type="journal article" date="2014" name="Front. Microbiol.">
        <title>High frequency of phylogenetically diverse reductive dehalogenase-homologous genes in deep subseafloor sedimentary metagenomes.</title>
        <authorList>
            <person name="Kawai M."/>
            <person name="Futagami T."/>
            <person name="Toyoda A."/>
            <person name="Takaki Y."/>
            <person name="Nishi S."/>
            <person name="Hori S."/>
            <person name="Arai W."/>
            <person name="Tsubouchi T."/>
            <person name="Morono Y."/>
            <person name="Uchiyama I."/>
            <person name="Ito T."/>
            <person name="Fujiyama A."/>
            <person name="Inagaki F."/>
            <person name="Takami H."/>
        </authorList>
    </citation>
    <scope>NUCLEOTIDE SEQUENCE</scope>
    <source>
        <strain evidence="1">Expedition CK06-06</strain>
    </source>
</reference>
<protein>
    <recommendedName>
        <fullName evidence="2">EcxA zinc-binding domain-containing protein</fullName>
    </recommendedName>
</protein>
<gene>
    <name evidence="1" type="ORF">S01H1_64943</name>
</gene>
<dbReference type="EMBL" id="BARS01042837">
    <property type="protein sequence ID" value="GAG33137.1"/>
    <property type="molecule type" value="Genomic_DNA"/>
</dbReference>
<sequence>ELDQMEESPSGEESLLPEGAKELLYTAYNRQNVVYHLDDGSWEDSGSDMIPFDESTGWGELDSIYNQYFLQGDNWRRGVFHYGVLLYQSAQVNGNAFGSNRFQISANGMEEKAKSPFLDRDTVYASAYMHETGHTLGFWPIPGHNRLSAYPWQIGWWINRPYKSCMNYGYMYTTVDYSDGSRPIIDLDDWERMDLTYFEDSWN</sequence>
<evidence type="ECO:0000313" key="1">
    <source>
        <dbReference type="EMBL" id="GAG33137.1"/>
    </source>
</evidence>
<dbReference type="AlphaFoldDB" id="X0XCJ7"/>